<dbReference type="GO" id="GO:0005886">
    <property type="term" value="C:plasma membrane"/>
    <property type="evidence" value="ECO:0007669"/>
    <property type="project" value="UniProtKB-SubCell"/>
</dbReference>
<evidence type="ECO:0000259" key="8">
    <source>
        <dbReference type="PROSITE" id="PS50928"/>
    </source>
</evidence>
<evidence type="ECO:0000313" key="9">
    <source>
        <dbReference type="EMBL" id="SUZ99954.1"/>
    </source>
</evidence>
<keyword evidence="5 7" id="KW-1133">Transmembrane helix</keyword>
<protein>
    <recommendedName>
        <fullName evidence="8">ABC transmembrane type-1 domain-containing protein</fullName>
    </recommendedName>
</protein>
<feature type="transmembrane region" description="Helical" evidence="7">
    <location>
        <begin position="207"/>
        <end position="231"/>
    </location>
</feature>
<dbReference type="SUPFAM" id="SSF161098">
    <property type="entry name" value="MetI-like"/>
    <property type="match status" value="1"/>
</dbReference>
<dbReference type="CDD" id="cd06261">
    <property type="entry name" value="TM_PBP2"/>
    <property type="match status" value="1"/>
</dbReference>
<comment type="subcellular location">
    <subcellularLocation>
        <location evidence="1">Cell membrane</location>
        <topology evidence="1">Multi-pass membrane protein</topology>
    </subcellularLocation>
</comment>
<dbReference type="PROSITE" id="PS50928">
    <property type="entry name" value="ABC_TM1"/>
    <property type="match status" value="1"/>
</dbReference>
<gene>
    <name evidence="9" type="ORF">METZ01_LOCUS52808</name>
</gene>
<evidence type="ECO:0000256" key="1">
    <source>
        <dbReference type="ARBA" id="ARBA00004651"/>
    </source>
</evidence>
<evidence type="ECO:0000256" key="4">
    <source>
        <dbReference type="ARBA" id="ARBA00022692"/>
    </source>
</evidence>
<dbReference type="EMBL" id="UINC01002754">
    <property type="protein sequence ID" value="SUZ99954.1"/>
    <property type="molecule type" value="Genomic_DNA"/>
</dbReference>
<feature type="transmembrane region" description="Helical" evidence="7">
    <location>
        <begin position="17"/>
        <end position="38"/>
    </location>
</feature>
<feature type="non-terminal residue" evidence="9">
    <location>
        <position position="284"/>
    </location>
</feature>
<dbReference type="InterPro" id="IPR050366">
    <property type="entry name" value="BP-dependent_transpt_permease"/>
</dbReference>
<dbReference type="AlphaFoldDB" id="A0A381S8Y4"/>
<keyword evidence="4 7" id="KW-0812">Transmembrane</keyword>
<dbReference type="GO" id="GO:0055085">
    <property type="term" value="P:transmembrane transport"/>
    <property type="evidence" value="ECO:0007669"/>
    <property type="project" value="InterPro"/>
</dbReference>
<keyword evidence="3" id="KW-1003">Cell membrane</keyword>
<feature type="transmembrane region" description="Helical" evidence="7">
    <location>
        <begin position="251"/>
        <end position="274"/>
    </location>
</feature>
<feature type="transmembrane region" description="Helical" evidence="7">
    <location>
        <begin position="129"/>
        <end position="159"/>
    </location>
</feature>
<dbReference type="Gene3D" id="1.10.3720.10">
    <property type="entry name" value="MetI-like"/>
    <property type="match status" value="1"/>
</dbReference>
<reference evidence="9" key="1">
    <citation type="submission" date="2018-05" db="EMBL/GenBank/DDBJ databases">
        <authorList>
            <person name="Lanie J.A."/>
            <person name="Ng W.-L."/>
            <person name="Kazmierczak K.M."/>
            <person name="Andrzejewski T.M."/>
            <person name="Davidsen T.M."/>
            <person name="Wayne K.J."/>
            <person name="Tettelin H."/>
            <person name="Glass J.I."/>
            <person name="Rusch D."/>
            <person name="Podicherti R."/>
            <person name="Tsui H.-C.T."/>
            <person name="Winkler M.E."/>
        </authorList>
    </citation>
    <scope>NUCLEOTIDE SEQUENCE</scope>
</reference>
<name>A0A381S8Y4_9ZZZZ</name>
<keyword evidence="6 7" id="KW-0472">Membrane</keyword>
<evidence type="ECO:0000256" key="6">
    <source>
        <dbReference type="ARBA" id="ARBA00023136"/>
    </source>
</evidence>
<evidence type="ECO:0000256" key="3">
    <source>
        <dbReference type="ARBA" id="ARBA00022475"/>
    </source>
</evidence>
<sequence>VVTLSSKRSLWGQIRSLPILPVATIVILLLVGIFAPLISPYPPLEGDLDLRNIEPSWLSENNESPYFLGGDHIGRDVLTRIIYGTRISLIVAGTVLFFGTFIGTLLGLMSGYLGGVVDEIIMRLVDFMYAIPFILVVLVAAVIWSPSLMLVIILLSIFTWPPFARQVRAETLSLKQMDYVSLAIVSGTSPLRICLRHILPGLFNTVLVLASLQVGSLVVTESVLSFLGVGIPAPQPSWGSMVAEGRNYMSTAWWICFFPGLAILLIVFSMNFLGDWLRDKLDPR</sequence>
<dbReference type="PANTHER" id="PTHR43386">
    <property type="entry name" value="OLIGOPEPTIDE TRANSPORT SYSTEM PERMEASE PROTEIN APPC"/>
    <property type="match status" value="1"/>
</dbReference>
<evidence type="ECO:0000256" key="7">
    <source>
        <dbReference type="SAM" id="Phobius"/>
    </source>
</evidence>
<feature type="non-terminal residue" evidence="9">
    <location>
        <position position="1"/>
    </location>
</feature>
<accession>A0A381S8Y4</accession>
<organism evidence="9">
    <name type="scientific">marine metagenome</name>
    <dbReference type="NCBI Taxonomy" id="408172"/>
    <lineage>
        <taxon>unclassified sequences</taxon>
        <taxon>metagenomes</taxon>
        <taxon>ecological metagenomes</taxon>
    </lineage>
</organism>
<dbReference type="Pfam" id="PF00528">
    <property type="entry name" value="BPD_transp_1"/>
    <property type="match status" value="1"/>
</dbReference>
<evidence type="ECO:0000256" key="2">
    <source>
        <dbReference type="ARBA" id="ARBA00022448"/>
    </source>
</evidence>
<dbReference type="InterPro" id="IPR000515">
    <property type="entry name" value="MetI-like"/>
</dbReference>
<dbReference type="PANTHER" id="PTHR43386:SF26">
    <property type="entry name" value="ABC TRANSPORTER PERMEASE PROTEIN"/>
    <property type="match status" value="1"/>
</dbReference>
<feature type="domain" description="ABC transmembrane type-1" evidence="8">
    <location>
        <begin position="85"/>
        <end position="274"/>
    </location>
</feature>
<evidence type="ECO:0000256" key="5">
    <source>
        <dbReference type="ARBA" id="ARBA00022989"/>
    </source>
</evidence>
<dbReference type="InterPro" id="IPR035906">
    <property type="entry name" value="MetI-like_sf"/>
</dbReference>
<feature type="transmembrane region" description="Helical" evidence="7">
    <location>
        <begin position="87"/>
        <end position="108"/>
    </location>
</feature>
<keyword evidence="2" id="KW-0813">Transport</keyword>
<proteinExistence type="predicted"/>